<dbReference type="GO" id="GO:0005737">
    <property type="term" value="C:cytoplasm"/>
    <property type="evidence" value="ECO:0007669"/>
    <property type="project" value="TreeGrafter"/>
</dbReference>
<evidence type="ECO:0000256" key="8">
    <source>
        <dbReference type="ARBA" id="ARBA00041958"/>
    </source>
</evidence>
<sequence>MAEELIQKYDDLHLAGRENPQILEGLLAANEQYPNNVEIMWRISRAYYDRNELSSDKAVKKDFVEKGFNMINKANEVNANHWAVHKWMAIMYSALGDHVSSKEKIANAFKIKEHALKALELKPNDPTTLHLLGRWCMTIANISWIERGIASALFGTPPTSSFEEALDYFLKAHAVGSTDPTTLRNTIFIGDCYTQLKNGAKAKEYYTLAAETVPKNDFDKTLIQEAKSKIK</sequence>
<dbReference type="GO" id="GO:0008017">
    <property type="term" value="F:microtubule binding"/>
    <property type="evidence" value="ECO:0007669"/>
    <property type="project" value="TreeGrafter"/>
</dbReference>
<dbReference type="EMBL" id="LODT01000029">
    <property type="protein sequence ID" value="KYQ92314.1"/>
    <property type="molecule type" value="Genomic_DNA"/>
</dbReference>
<evidence type="ECO:0000313" key="9">
    <source>
        <dbReference type="EMBL" id="KYQ92314.1"/>
    </source>
</evidence>
<evidence type="ECO:0000313" key="10">
    <source>
        <dbReference type="Proteomes" id="UP000076078"/>
    </source>
</evidence>
<dbReference type="Proteomes" id="UP000076078">
    <property type="component" value="Unassembled WGS sequence"/>
</dbReference>
<dbReference type="OrthoDB" id="512473at2759"/>
<keyword evidence="5" id="KW-0802">TPR repeat</keyword>
<evidence type="ECO:0000256" key="2">
    <source>
        <dbReference type="ARBA" id="ARBA00011375"/>
    </source>
</evidence>
<evidence type="ECO:0000256" key="3">
    <source>
        <dbReference type="ARBA" id="ARBA00022490"/>
    </source>
</evidence>
<evidence type="ECO:0000256" key="7">
    <source>
        <dbReference type="ARBA" id="ARBA00039966"/>
    </source>
</evidence>
<dbReference type="Gene3D" id="1.25.40.10">
    <property type="entry name" value="Tetratricopeptide repeat domain"/>
    <property type="match status" value="1"/>
</dbReference>
<name>A0A151ZEJ6_TIELA</name>
<dbReference type="AlphaFoldDB" id="A0A151ZEJ6"/>
<keyword evidence="3" id="KW-0963">Cytoplasm</keyword>
<evidence type="ECO:0000256" key="4">
    <source>
        <dbReference type="ARBA" id="ARBA00022737"/>
    </source>
</evidence>
<keyword evidence="10" id="KW-1185">Reference proteome</keyword>
<dbReference type="PANTHER" id="PTHR16056:SF16">
    <property type="entry name" value="REGULATOR OF MICROTUBULE DYNAMICS PROTEIN 1"/>
    <property type="match status" value="1"/>
</dbReference>
<dbReference type="PANTHER" id="PTHR16056">
    <property type="entry name" value="REGULATOR OF MICROTUBULE DYNAMICS PROTEIN"/>
    <property type="match status" value="1"/>
</dbReference>
<evidence type="ECO:0000256" key="1">
    <source>
        <dbReference type="ARBA" id="ARBA00004245"/>
    </source>
</evidence>
<keyword evidence="6" id="KW-0206">Cytoskeleton</keyword>
<dbReference type="STRING" id="361077.A0A151ZEJ6"/>
<dbReference type="InterPro" id="IPR011990">
    <property type="entry name" value="TPR-like_helical_dom_sf"/>
</dbReference>
<comment type="subunit">
    <text evidence="2">Interacts with microtubules.</text>
</comment>
<dbReference type="GO" id="GO:0005876">
    <property type="term" value="C:spindle microtubule"/>
    <property type="evidence" value="ECO:0007669"/>
    <property type="project" value="TreeGrafter"/>
</dbReference>
<comment type="subcellular location">
    <subcellularLocation>
        <location evidence="1">Cytoplasm</location>
        <location evidence="1">Cytoskeleton</location>
    </subcellularLocation>
</comment>
<dbReference type="InterPro" id="IPR049039">
    <property type="entry name" value="RMD1-3_a_helical_rpt"/>
</dbReference>
<dbReference type="SUPFAM" id="SSF48452">
    <property type="entry name" value="TPR-like"/>
    <property type="match status" value="1"/>
</dbReference>
<dbReference type="GO" id="GO:0097431">
    <property type="term" value="C:mitotic spindle pole"/>
    <property type="evidence" value="ECO:0007669"/>
    <property type="project" value="TreeGrafter"/>
</dbReference>
<dbReference type="InParanoid" id="A0A151ZEJ6"/>
<dbReference type="Pfam" id="PF21033">
    <property type="entry name" value="RMD1-3"/>
    <property type="match status" value="1"/>
</dbReference>
<accession>A0A151ZEJ6</accession>
<proteinExistence type="predicted"/>
<gene>
    <name evidence="9" type="ORF">DLAC_06278</name>
</gene>
<dbReference type="FunCoup" id="A0A151ZEJ6">
    <property type="interactions" value="38"/>
</dbReference>
<evidence type="ECO:0000256" key="6">
    <source>
        <dbReference type="ARBA" id="ARBA00023212"/>
    </source>
</evidence>
<evidence type="ECO:0000256" key="5">
    <source>
        <dbReference type="ARBA" id="ARBA00022803"/>
    </source>
</evidence>
<comment type="caution">
    <text evidence="9">The sequence shown here is derived from an EMBL/GenBank/DDBJ whole genome shotgun (WGS) entry which is preliminary data.</text>
</comment>
<organism evidence="9 10">
    <name type="scientific">Tieghemostelium lacteum</name>
    <name type="common">Slime mold</name>
    <name type="synonym">Dictyostelium lacteum</name>
    <dbReference type="NCBI Taxonomy" id="361077"/>
    <lineage>
        <taxon>Eukaryota</taxon>
        <taxon>Amoebozoa</taxon>
        <taxon>Evosea</taxon>
        <taxon>Eumycetozoa</taxon>
        <taxon>Dictyostelia</taxon>
        <taxon>Dictyosteliales</taxon>
        <taxon>Raperosteliaceae</taxon>
        <taxon>Tieghemostelium</taxon>
    </lineage>
</organism>
<dbReference type="OMA" id="KDVEILW"/>
<keyword evidence="4" id="KW-0677">Repeat</keyword>
<protein>
    <recommendedName>
        <fullName evidence="7">Regulator of microtubule dynamics protein 1</fullName>
    </recommendedName>
    <alternativeName>
        <fullName evidence="8">Protein FAM82B</fullName>
    </alternativeName>
</protein>
<reference evidence="9 10" key="1">
    <citation type="submission" date="2015-12" db="EMBL/GenBank/DDBJ databases">
        <title>Dictyostelia acquired genes for synthesis and detection of signals that induce cell-type specialization by lateral gene transfer from prokaryotes.</title>
        <authorList>
            <person name="Gloeckner G."/>
            <person name="Schaap P."/>
        </authorList>
    </citation>
    <scope>NUCLEOTIDE SEQUENCE [LARGE SCALE GENOMIC DNA]</scope>
    <source>
        <strain evidence="9 10">TK</strain>
    </source>
</reference>